<keyword evidence="2 4" id="KW-0479">Metal-binding</keyword>
<dbReference type="Gene3D" id="3.30.1360.150">
    <property type="match status" value="1"/>
</dbReference>
<evidence type="ECO:0000313" key="7">
    <source>
        <dbReference type="EMBL" id="EAR17166.1"/>
    </source>
</evidence>
<feature type="binding site" evidence="6">
    <location>
        <begin position="177"/>
        <end position="179"/>
    </location>
    <ligand>
        <name>substrate</name>
    </ligand>
</feature>
<evidence type="ECO:0000313" key="8">
    <source>
        <dbReference type="Proteomes" id="UP000009049"/>
    </source>
</evidence>
<dbReference type="eggNOG" id="COG1524">
    <property type="taxonomic scope" value="Bacteria"/>
</dbReference>
<keyword evidence="8" id="KW-1185">Reference proteome</keyword>
<dbReference type="KEGG" id="rbi:RB2501_09690"/>
<dbReference type="CDD" id="cd16016">
    <property type="entry name" value="AP-SPAP"/>
    <property type="match status" value="1"/>
</dbReference>
<dbReference type="InterPro" id="IPR017850">
    <property type="entry name" value="Alkaline_phosphatase_core_sf"/>
</dbReference>
<dbReference type="PIRSF" id="PIRSF031924">
    <property type="entry name" value="Pi-irrepressible_AP"/>
    <property type="match status" value="1"/>
</dbReference>
<keyword evidence="1 5" id="KW-0597">Phosphoprotein</keyword>
<evidence type="ECO:0000256" key="2">
    <source>
        <dbReference type="ARBA" id="ARBA00022723"/>
    </source>
</evidence>
<reference evidence="7 8" key="1">
    <citation type="journal article" date="2009" name="J. Bacteriol.">
        <title>Complete genome sequence of Robiginitalea biformata HTCC2501.</title>
        <authorList>
            <person name="Oh H.M."/>
            <person name="Giovannoni S.J."/>
            <person name="Lee K."/>
            <person name="Ferriera S."/>
            <person name="Johnson J."/>
            <person name="Cho J.C."/>
        </authorList>
    </citation>
    <scope>NUCLEOTIDE SEQUENCE [LARGE SCALE GENOMIC DNA]</scope>
    <source>
        <strain evidence="8">ATCC BAA-864 / HTCC2501 / KCTC 12146</strain>
    </source>
</reference>
<sequence>MTRNPIIRHWLTTIALLAPIVLLTAQVSIRERRGDSRAEVFERPPKLIVGIVVDQMRFDYLSRFWNHYGEGGFRRLAGDGFLCRNHHFNYAPTSTGPGHASVYTGTTPAVHGIIGNSWFDKVTGENVYCAGDDQVESVGTTSDAGKMSPHRLMVTTITDQLRLHHQMRSKVIAVALKDRGAALPGGFTANAAYWFEGGAAGNWISSSYYMETLPEWVRAFNASDAAEKYKRIWEPAKPLNTYAESGLDNVVYESAFNGQAAPVFPYDLPALWEDNGQFGLLRVTPFGNSLTLDFALAALEAEGLGDDLITDFLAISFSSTDYVGHKFGVDSKEVQDTYIRLDQDLERMLDALDKKVGEGEYTVFLTADHGAVQVPAFLADQRVRAGYPDSGEMHRRFGEFLQYTYGTTDIVRATSNSQIFLDHDVLRNLELEPAQVQAQMAGELLGYDGINRVYTATQMQGSTYQDGIPAILQQGYNQKRSGDLLLVYDPGFAEYSRTGSTHGTVHNYDTHIPLIFYGHGVRPGQSFRRTEIPDIAPTLAAMLGIAFPNGTTGEPIVEILR</sequence>
<proteinExistence type="predicted"/>
<dbReference type="SUPFAM" id="SSF53649">
    <property type="entry name" value="Alkaline phosphatase-like"/>
    <property type="match status" value="1"/>
</dbReference>
<feature type="binding site" evidence="6">
    <location>
        <position position="116"/>
    </location>
    <ligand>
        <name>substrate</name>
    </ligand>
</feature>
<dbReference type="GO" id="GO:0046872">
    <property type="term" value="F:metal ion binding"/>
    <property type="evidence" value="ECO:0007669"/>
    <property type="project" value="UniProtKB-KW"/>
</dbReference>
<organism evidence="7 8">
    <name type="scientific">Robiginitalea biformata (strain ATCC BAA-864 / DSM 15991 / KCTC 12146 / HTCC2501)</name>
    <dbReference type="NCBI Taxonomy" id="313596"/>
    <lineage>
        <taxon>Bacteria</taxon>
        <taxon>Pseudomonadati</taxon>
        <taxon>Bacteroidota</taxon>
        <taxon>Flavobacteriia</taxon>
        <taxon>Flavobacteriales</taxon>
        <taxon>Flavobacteriaceae</taxon>
        <taxon>Robiginitalea</taxon>
    </lineage>
</organism>
<evidence type="ECO:0000256" key="3">
    <source>
        <dbReference type="ARBA" id="ARBA00022729"/>
    </source>
</evidence>
<dbReference type="AlphaFoldDB" id="A4CJQ8"/>
<protein>
    <submittedName>
        <fullName evidence="7">Putative alkaline phosphatase</fullName>
    </submittedName>
</protein>
<dbReference type="PANTHER" id="PTHR10151:SF120">
    <property type="entry name" value="BIS(5'-ADENOSYL)-TRIPHOSPHATASE"/>
    <property type="match status" value="1"/>
</dbReference>
<dbReference type="Pfam" id="PF01663">
    <property type="entry name" value="Phosphodiest"/>
    <property type="match status" value="1"/>
</dbReference>
<evidence type="ECO:0000256" key="4">
    <source>
        <dbReference type="PIRNR" id="PIRNR031924"/>
    </source>
</evidence>
<keyword evidence="3" id="KW-0732">Signal</keyword>
<dbReference type="NCBIfam" id="NF042991">
    <property type="entry name" value="alk_phos_PafA"/>
    <property type="match status" value="1"/>
</dbReference>
<name>A4CJQ8_ROBBH</name>
<dbReference type="OrthoDB" id="9766127at2"/>
<dbReference type="Proteomes" id="UP000009049">
    <property type="component" value="Chromosome"/>
</dbReference>
<evidence type="ECO:0000256" key="6">
    <source>
        <dbReference type="PIRSR" id="PIRSR031924-51"/>
    </source>
</evidence>
<dbReference type="Gene3D" id="3.40.720.10">
    <property type="entry name" value="Alkaline Phosphatase, subunit A"/>
    <property type="match status" value="1"/>
</dbReference>
<dbReference type="HOGENOM" id="CLU_034095_0_0_10"/>
<dbReference type="InterPro" id="IPR026263">
    <property type="entry name" value="Alkaline_phosphatase_prok"/>
</dbReference>
<accession>A4CJQ8</accession>
<dbReference type="InterPro" id="IPR002591">
    <property type="entry name" value="Phosphodiest/P_Trfase"/>
</dbReference>
<feature type="active site" description="Phosphothreonine intermediate" evidence="5">
    <location>
        <position position="95"/>
    </location>
</feature>
<gene>
    <name evidence="7" type="ordered locus">RB2501_09690</name>
</gene>
<evidence type="ECO:0000256" key="5">
    <source>
        <dbReference type="PIRSR" id="PIRSR031924-50"/>
    </source>
</evidence>
<dbReference type="STRING" id="313596.RB2501_09690"/>
<dbReference type="RefSeq" id="WP_015753921.1">
    <property type="nucleotide sequence ID" value="NC_013222.1"/>
</dbReference>
<dbReference type="PANTHER" id="PTHR10151">
    <property type="entry name" value="ECTONUCLEOTIDE PYROPHOSPHATASE/PHOSPHODIESTERASE"/>
    <property type="match status" value="1"/>
</dbReference>
<dbReference type="GO" id="GO:0004035">
    <property type="term" value="F:alkaline phosphatase activity"/>
    <property type="evidence" value="ECO:0007669"/>
    <property type="project" value="InterPro"/>
</dbReference>
<dbReference type="EMBL" id="CP001712">
    <property type="protein sequence ID" value="EAR17166.1"/>
    <property type="molecule type" value="Genomic_DNA"/>
</dbReference>
<evidence type="ECO:0000256" key="1">
    <source>
        <dbReference type="ARBA" id="ARBA00022553"/>
    </source>
</evidence>